<dbReference type="Gene3D" id="1.20.1260.20">
    <property type="entry name" value="PPE superfamily"/>
    <property type="match status" value="1"/>
</dbReference>
<dbReference type="RefSeq" id="WP_167175190.1">
    <property type="nucleotide sequence ID" value="NZ_JAAOYM010000001.1"/>
</dbReference>
<feature type="compositionally biased region" description="Polar residues" evidence="2">
    <location>
        <begin position="196"/>
        <end position="222"/>
    </location>
</feature>
<dbReference type="Proteomes" id="UP000545493">
    <property type="component" value="Unassembled WGS sequence"/>
</dbReference>
<comment type="caution">
    <text evidence="3">The sequence shown here is derived from an EMBL/GenBank/DDBJ whole genome shotgun (WGS) entry which is preliminary data.</text>
</comment>
<sequence length="404" mass="42089">MAAELQLSASQIYEQITGGAGTDKLAEAQRAAGELRRKLSEYTNELTALAEQVNEAWHGTTGRLAENAALLLAVRSGRDSEELRRAAVALLQQIDAFDTVRRGVVPVPPEPPRISTDGLAAYLSGHASYFEELAAYRMATQNNIRAFAAYHEASVANGNAMPTTVSLAMVPGANIERAAFTPSAITERNAGDAQGAQDTENTDNADTRTALTSRSESGTSPRRSGESPTRETGTPMDGQFPETPDGAAASPANQHGPVRVAASPTTVAVDSSSTVRLPHASETASVESARPTPRGNGDSGGAGFNELVGRGPDAPHRTPPPPGPRGGLRGASPAQPNGMPPAGGQPGGNRGATGVPLGAASPRRGEDDRERKRPAYLLEPDPDETFAGPHERTVPPVVGDRPER</sequence>
<feature type="compositionally biased region" description="Polar residues" evidence="2">
    <location>
        <begin position="263"/>
        <end position="275"/>
    </location>
</feature>
<evidence type="ECO:0008006" key="5">
    <source>
        <dbReference type="Google" id="ProtNLM"/>
    </source>
</evidence>
<accession>A0A7X5UU79</accession>
<dbReference type="InterPro" id="IPR038332">
    <property type="entry name" value="PPE_sf"/>
</dbReference>
<protein>
    <recommendedName>
        <fullName evidence="5">PPE family protein</fullName>
    </recommendedName>
</protein>
<evidence type="ECO:0000313" key="3">
    <source>
        <dbReference type="EMBL" id="NIJ14326.1"/>
    </source>
</evidence>
<dbReference type="AlphaFoldDB" id="A0A7X5UU79"/>
<proteinExistence type="predicted"/>
<keyword evidence="4" id="KW-1185">Reference proteome</keyword>
<feature type="region of interest" description="Disordered" evidence="2">
    <location>
        <begin position="186"/>
        <end position="404"/>
    </location>
</feature>
<feature type="compositionally biased region" description="Basic and acidic residues" evidence="2">
    <location>
        <begin position="363"/>
        <end position="373"/>
    </location>
</feature>
<reference evidence="3 4" key="1">
    <citation type="submission" date="2020-03" db="EMBL/GenBank/DDBJ databases">
        <title>Sequencing the genomes of 1000 actinobacteria strains.</title>
        <authorList>
            <person name="Klenk H.-P."/>
        </authorList>
    </citation>
    <scope>NUCLEOTIDE SEQUENCE [LARGE SCALE GENOMIC DNA]</scope>
    <source>
        <strain evidence="3 4">DSM 45685</strain>
    </source>
</reference>
<evidence type="ECO:0000313" key="4">
    <source>
        <dbReference type="Proteomes" id="UP000545493"/>
    </source>
</evidence>
<organism evidence="3 4">
    <name type="scientific">Saccharomonospora amisosensis</name>
    <dbReference type="NCBI Taxonomy" id="1128677"/>
    <lineage>
        <taxon>Bacteria</taxon>
        <taxon>Bacillati</taxon>
        <taxon>Actinomycetota</taxon>
        <taxon>Actinomycetes</taxon>
        <taxon>Pseudonocardiales</taxon>
        <taxon>Pseudonocardiaceae</taxon>
        <taxon>Saccharomonospora</taxon>
    </lineage>
</organism>
<dbReference type="EMBL" id="JAAOYM010000001">
    <property type="protein sequence ID" value="NIJ14326.1"/>
    <property type="molecule type" value="Genomic_DNA"/>
</dbReference>
<feature type="coiled-coil region" evidence="1">
    <location>
        <begin position="25"/>
        <end position="52"/>
    </location>
</feature>
<name>A0A7X5UU79_9PSEU</name>
<gene>
    <name evidence="3" type="ORF">FHU38_004670</name>
</gene>
<evidence type="ECO:0000256" key="2">
    <source>
        <dbReference type="SAM" id="MobiDB-lite"/>
    </source>
</evidence>
<evidence type="ECO:0000256" key="1">
    <source>
        <dbReference type="SAM" id="Coils"/>
    </source>
</evidence>
<keyword evidence="1" id="KW-0175">Coiled coil</keyword>